<dbReference type="Proteomes" id="UP000189580">
    <property type="component" value="Chromosome a"/>
</dbReference>
<proteinExistence type="inferred from homology"/>
<dbReference type="GO" id="GO:0006508">
    <property type="term" value="P:proteolysis"/>
    <property type="evidence" value="ECO:0007669"/>
    <property type="project" value="UniProtKB-KW"/>
</dbReference>
<keyword evidence="3 9" id="KW-0732">Signal</keyword>
<dbReference type="PROSITE" id="PS00141">
    <property type="entry name" value="ASP_PROTEASE"/>
    <property type="match status" value="1"/>
</dbReference>
<comment type="similarity">
    <text evidence="1 7">Belongs to the peptidase A1 family.</text>
</comment>
<gene>
    <name evidence="11" type="primary">YPS1</name>
    <name evidence="11" type="ORF">AWJ20_1769</name>
</gene>
<dbReference type="Gene3D" id="2.40.70.10">
    <property type="entry name" value="Acid Proteases"/>
    <property type="match status" value="2"/>
</dbReference>
<feature type="region of interest" description="Disordered" evidence="8">
    <location>
        <begin position="200"/>
        <end position="255"/>
    </location>
</feature>
<feature type="domain" description="Peptidase A1" evidence="10">
    <location>
        <begin position="84"/>
        <end position="465"/>
    </location>
</feature>
<dbReference type="SUPFAM" id="SSF50630">
    <property type="entry name" value="Acid proteases"/>
    <property type="match status" value="1"/>
</dbReference>
<dbReference type="KEGG" id="slb:AWJ20_1769"/>
<feature type="signal peptide" evidence="9">
    <location>
        <begin position="1"/>
        <end position="18"/>
    </location>
</feature>
<dbReference type="PANTHER" id="PTHR47966:SF65">
    <property type="entry name" value="ASPARTIC-TYPE ENDOPEPTIDASE"/>
    <property type="match status" value="1"/>
</dbReference>
<dbReference type="InterPro" id="IPR021109">
    <property type="entry name" value="Peptidase_aspartic_dom_sf"/>
</dbReference>
<evidence type="ECO:0000256" key="2">
    <source>
        <dbReference type="ARBA" id="ARBA00022670"/>
    </source>
</evidence>
<evidence type="ECO:0000256" key="7">
    <source>
        <dbReference type="RuleBase" id="RU000454"/>
    </source>
</evidence>
<keyword evidence="5 7" id="KW-0378">Hydrolase</keyword>
<evidence type="ECO:0000313" key="11">
    <source>
        <dbReference type="EMBL" id="ANB13476.1"/>
    </source>
</evidence>
<evidence type="ECO:0000256" key="5">
    <source>
        <dbReference type="ARBA" id="ARBA00022801"/>
    </source>
</evidence>
<feature type="active site" evidence="6">
    <location>
        <position position="102"/>
    </location>
</feature>
<evidence type="ECO:0000259" key="10">
    <source>
        <dbReference type="PROSITE" id="PS51767"/>
    </source>
</evidence>
<evidence type="ECO:0000256" key="3">
    <source>
        <dbReference type="ARBA" id="ARBA00022729"/>
    </source>
</evidence>
<evidence type="ECO:0000256" key="6">
    <source>
        <dbReference type="PIRSR" id="PIRSR601461-1"/>
    </source>
</evidence>
<keyword evidence="12" id="KW-1185">Reference proteome</keyword>
<dbReference type="InterPro" id="IPR001461">
    <property type="entry name" value="Aspartic_peptidase_A1"/>
</dbReference>
<dbReference type="PANTHER" id="PTHR47966">
    <property type="entry name" value="BETA-SITE APP-CLEAVING ENZYME, ISOFORM A-RELATED"/>
    <property type="match status" value="1"/>
</dbReference>
<dbReference type="InterPro" id="IPR001969">
    <property type="entry name" value="Aspartic_peptidase_AS"/>
</dbReference>
<sequence>MKLSTGFCLAFVASSVYATPTKSGFVSLDFVGTRANTHPIGRYNDNPKYFHPPQQVSSSSSGLKRRDSNDDSFSVSLGNQFTFYQISLEVGTPFQTFLPAIDTGSSDLWVSSSNNPFCARNQQEIDEGFADCSSGTFNANKSSTFVFNNSDFFIQYADGSFAQGEWGTDTLKIGTIVLTNSSIAVGLEANSSQGVFGIGFPGLESTNQETGQGGPPPFHHHGGDGGDGGDGSGNGGNGQGGDTENGPSQQTGPFTYENVPQLLKTQGHIDTVAYSLWLNDVNAQSGEILFGAVDHDKYKGTLMTIPLIQSVPGFNQPIERMMVVLSGLSLQDSTGKESLVMAGSTAALLDSGTTFSYLPNDVVSSLSNALGAEFSEDVGAYLTDCNVQNGNTSLIYNFSGANITVPLSEILFEVTDNNNNPITFNNGNEACVIGIFPSDDVILGDSFLRSAFVVYDLDNFEVSIANTNYNSTSSNIEAISGSVPSAVKAPNYSSTQVATSVQAEAVTGVFSGVSGTPGPFETGADASADITSSPTPTHSHSGTFKTGSSLSSSLGADISTSGDSMSSAPSASSDSSSSTGASGMFVKYKSVEISR</sequence>
<evidence type="ECO:0000256" key="8">
    <source>
        <dbReference type="SAM" id="MobiDB-lite"/>
    </source>
</evidence>
<dbReference type="GeneID" id="30033607"/>
<keyword evidence="2 7" id="KW-0645">Protease</keyword>
<dbReference type="PRINTS" id="PR00792">
    <property type="entry name" value="PEPSIN"/>
</dbReference>
<dbReference type="CDD" id="cd05474">
    <property type="entry name" value="SAP_like"/>
    <property type="match status" value="1"/>
</dbReference>
<organism evidence="11 12">
    <name type="scientific">Sugiyamaella lignohabitans</name>
    <dbReference type="NCBI Taxonomy" id="796027"/>
    <lineage>
        <taxon>Eukaryota</taxon>
        <taxon>Fungi</taxon>
        <taxon>Dikarya</taxon>
        <taxon>Ascomycota</taxon>
        <taxon>Saccharomycotina</taxon>
        <taxon>Dipodascomycetes</taxon>
        <taxon>Dipodascales</taxon>
        <taxon>Trichomonascaceae</taxon>
        <taxon>Sugiyamaella</taxon>
    </lineage>
</organism>
<dbReference type="PROSITE" id="PS51767">
    <property type="entry name" value="PEPTIDASE_A1"/>
    <property type="match status" value="1"/>
</dbReference>
<name>A0A167DZP5_9ASCO</name>
<feature type="region of interest" description="Disordered" evidence="8">
    <location>
        <begin position="517"/>
        <end position="582"/>
    </location>
</feature>
<reference evidence="11 12" key="1">
    <citation type="submission" date="2016-02" db="EMBL/GenBank/DDBJ databases">
        <title>Complete genome sequence and transcriptome regulation of the pentose utilising yeast Sugiyamaella lignohabitans.</title>
        <authorList>
            <person name="Bellasio M."/>
            <person name="Peymann A."/>
            <person name="Valli M."/>
            <person name="Sipitzky M."/>
            <person name="Graf A."/>
            <person name="Sauer M."/>
            <person name="Marx H."/>
            <person name="Mattanovich D."/>
        </authorList>
    </citation>
    <scope>NUCLEOTIDE SEQUENCE [LARGE SCALE GENOMIC DNA]</scope>
    <source>
        <strain evidence="11 12">CBS 10342</strain>
    </source>
</reference>
<feature type="compositionally biased region" description="Gly residues" evidence="8">
    <location>
        <begin position="225"/>
        <end position="243"/>
    </location>
</feature>
<evidence type="ECO:0000256" key="4">
    <source>
        <dbReference type="ARBA" id="ARBA00022750"/>
    </source>
</evidence>
<feature type="active site" evidence="6">
    <location>
        <position position="350"/>
    </location>
</feature>
<dbReference type="InterPro" id="IPR033121">
    <property type="entry name" value="PEPTIDASE_A1"/>
</dbReference>
<dbReference type="RefSeq" id="XP_018735953.1">
    <property type="nucleotide sequence ID" value="XM_018878673.1"/>
</dbReference>
<evidence type="ECO:0000256" key="9">
    <source>
        <dbReference type="SAM" id="SignalP"/>
    </source>
</evidence>
<feature type="compositionally biased region" description="Low complexity" evidence="8">
    <location>
        <begin position="531"/>
        <end position="582"/>
    </location>
</feature>
<feature type="chain" id="PRO_5007885498" evidence="9">
    <location>
        <begin position="19"/>
        <end position="595"/>
    </location>
</feature>
<dbReference type="AlphaFoldDB" id="A0A167DZP5"/>
<keyword evidence="4 7" id="KW-0064">Aspartyl protease</keyword>
<dbReference type="OrthoDB" id="771136at2759"/>
<evidence type="ECO:0000313" key="12">
    <source>
        <dbReference type="Proteomes" id="UP000189580"/>
    </source>
</evidence>
<evidence type="ECO:0000256" key="1">
    <source>
        <dbReference type="ARBA" id="ARBA00007447"/>
    </source>
</evidence>
<dbReference type="Pfam" id="PF00026">
    <property type="entry name" value="Asp"/>
    <property type="match status" value="2"/>
</dbReference>
<dbReference type="InterPro" id="IPR033876">
    <property type="entry name" value="SAP-like"/>
</dbReference>
<dbReference type="GO" id="GO:0004190">
    <property type="term" value="F:aspartic-type endopeptidase activity"/>
    <property type="evidence" value="ECO:0007669"/>
    <property type="project" value="UniProtKB-KW"/>
</dbReference>
<dbReference type="EMBL" id="CP014501">
    <property type="protein sequence ID" value="ANB13476.1"/>
    <property type="molecule type" value="Genomic_DNA"/>
</dbReference>
<protein>
    <submittedName>
        <fullName evidence="11">Yps1p</fullName>
    </submittedName>
</protein>
<accession>A0A167DZP5</accession>